<keyword evidence="2" id="KW-1133">Transmembrane helix</keyword>
<evidence type="ECO:0000313" key="5">
    <source>
        <dbReference type="Proteomes" id="UP001203852"/>
    </source>
</evidence>
<feature type="compositionally biased region" description="Basic and acidic residues" evidence="1">
    <location>
        <begin position="260"/>
        <end position="273"/>
    </location>
</feature>
<keyword evidence="2" id="KW-0472">Membrane</keyword>
<feature type="signal peptide" evidence="3">
    <location>
        <begin position="1"/>
        <end position="19"/>
    </location>
</feature>
<gene>
    <name evidence="4" type="ORF">EDD36DRAFT_86249</name>
</gene>
<accession>A0AAN6I9V2</accession>
<comment type="caution">
    <text evidence="4">The sequence shown here is derived from an EMBL/GenBank/DDBJ whole genome shotgun (WGS) entry which is preliminary data.</text>
</comment>
<keyword evidence="3" id="KW-0732">Signal</keyword>
<evidence type="ECO:0000256" key="2">
    <source>
        <dbReference type="SAM" id="Phobius"/>
    </source>
</evidence>
<feature type="compositionally biased region" description="Polar residues" evidence="1">
    <location>
        <begin position="286"/>
        <end position="299"/>
    </location>
</feature>
<feature type="region of interest" description="Disordered" evidence="1">
    <location>
        <begin position="242"/>
        <end position="314"/>
    </location>
</feature>
<evidence type="ECO:0000313" key="4">
    <source>
        <dbReference type="EMBL" id="KAI1609190.1"/>
    </source>
</evidence>
<evidence type="ECO:0000256" key="1">
    <source>
        <dbReference type="SAM" id="MobiDB-lite"/>
    </source>
</evidence>
<evidence type="ECO:0008006" key="6">
    <source>
        <dbReference type="Google" id="ProtNLM"/>
    </source>
</evidence>
<sequence length="358" mass="36479">MSPRKALGAVVLIICLCNALPSVPVATNPIITTATVSTVVPSLLTIYSVVPATEQSDTTSVITTTINGQQTTLTPSDSVVAGSVTSTIISTISITTTEVVVKTIGYSTVLGPDTATSTISSTTSIPITNTTVSSSSPATSIAISQTPTSQALVQTISTTGIVSSSTIVSASSRVSSTSTQDIISSSSTTSSASSTASTISALSKSSSHSLSAGAKAGIGIGVAVGVLGLIVGSFCLGRRVSRRSKAEGAESSNDPAPGITEEKDAFRAGRPYEDTAPTKLGARSLSPKNGYSGTTTEVGSGSLERESISTSSPTMPAYQYNNPRLSALPQLQDNDPMYVGVPSHMSGSKRWSMKEYEM</sequence>
<dbReference type="Proteomes" id="UP001203852">
    <property type="component" value="Unassembled WGS sequence"/>
</dbReference>
<feature type="transmembrane region" description="Helical" evidence="2">
    <location>
        <begin position="216"/>
        <end position="236"/>
    </location>
</feature>
<dbReference type="EMBL" id="MU404361">
    <property type="protein sequence ID" value="KAI1609190.1"/>
    <property type="molecule type" value="Genomic_DNA"/>
</dbReference>
<reference evidence="4" key="1">
    <citation type="journal article" date="2022" name="bioRxiv">
        <title>Deciphering the potential niche of two novel black yeast fungi from a biological soil crust based on their genomes, phenotypes, and melanin regulation.</title>
        <authorList>
            <consortium name="DOE Joint Genome Institute"/>
            <person name="Carr E.C."/>
            <person name="Barton Q."/>
            <person name="Grambo S."/>
            <person name="Sullivan M."/>
            <person name="Renfro C.M."/>
            <person name="Kuo A."/>
            <person name="Pangilinan J."/>
            <person name="Lipzen A."/>
            <person name="Keymanesh K."/>
            <person name="Savage E."/>
            <person name="Barry K."/>
            <person name="Grigoriev I.V."/>
            <person name="Riekhof W.R."/>
            <person name="Harris S.S."/>
        </authorList>
    </citation>
    <scope>NUCLEOTIDE SEQUENCE</scope>
    <source>
        <strain evidence="4">JF 03-4F</strain>
    </source>
</reference>
<proteinExistence type="predicted"/>
<protein>
    <recommendedName>
        <fullName evidence="6">Mid2 domain-containing protein</fullName>
    </recommendedName>
</protein>
<keyword evidence="2" id="KW-0812">Transmembrane</keyword>
<keyword evidence="5" id="KW-1185">Reference proteome</keyword>
<organism evidence="4 5">
    <name type="scientific">Exophiala viscosa</name>
    <dbReference type="NCBI Taxonomy" id="2486360"/>
    <lineage>
        <taxon>Eukaryota</taxon>
        <taxon>Fungi</taxon>
        <taxon>Dikarya</taxon>
        <taxon>Ascomycota</taxon>
        <taxon>Pezizomycotina</taxon>
        <taxon>Eurotiomycetes</taxon>
        <taxon>Chaetothyriomycetidae</taxon>
        <taxon>Chaetothyriales</taxon>
        <taxon>Herpotrichiellaceae</taxon>
        <taxon>Exophiala</taxon>
    </lineage>
</organism>
<feature type="chain" id="PRO_5042890321" description="Mid2 domain-containing protein" evidence="3">
    <location>
        <begin position="20"/>
        <end position="358"/>
    </location>
</feature>
<evidence type="ECO:0000256" key="3">
    <source>
        <dbReference type="SAM" id="SignalP"/>
    </source>
</evidence>
<name>A0AAN6I9V2_9EURO</name>
<dbReference type="AlphaFoldDB" id="A0AAN6I9V2"/>